<proteinExistence type="predicted"/>
<accession>A0A8J6BFD8</accession>
<sequence length="79" mass="8547">MGNCSDVRGCLNVSAFIKLRQQTQPKQGKLPLRGGIENLPLGPLSASTIVWTNSSFKFLPLLYAIVDPEANSSTSMQPL</sequence>
<dbReference type="AlphaFoldDB" id="A0A8J6BFD8"/>
<name>A0A8J6BFD8_ELECQ</name>
<dbReference type="EMBL" id="WNTK01020642">
    <property type="protein sequence ID" value="KAG9461493.1"/>
    <property type="molecule type" value="Genomic_DNA"/>
</dbReference>
<reference evidence="1" key="1">
    <citation type="thesis" date="2020" institute="ProQuest LLC" country="789 East Eisenhower Parkway, Ann Arbor, MI, USA">
        <title>Comparative Genomics and Chromosome Evolution.</title>
        <authorList>
            <person name="Mudd A.B."/>
        </authorList>
    </citation>
    <scope>NUCLEOTIDE SEQUENCE</scope>
    <source>
        <strain evidence="1">HN-11 Male</strain>
        <tissue evidence="1">Kidney and liver</tissue>
    </source>
</reference>
<protein>
    <submittedName>
        <fullName evidence="1">Uncharacterized protein</fullName>
    </submittedName>
</protein>
<organism evidence="1 2">
    <name type="scientific">Eleutherodactylus coqui</name>
    <name type="common">Puerto Rican coqui</name>
    <dbReference type="NCBI Taxonomy" id="57060"/>
    <lineage>
        <taxon>Eukaryota</taxon>
        <taxon>Metazoa</taxon>
        <taxon>Chordata</taxon>
        <taxon>Craniata</taxon>
        <taxon>Vertebrata</taxon>
        <taxon>Euteleostomi</taxon>
        <taxon>Amphibia</taxon>
        <taxon>Batrachia</taxon>
        <taxon>Anura</taxon>
        <taxon>Neobatrachia</taxon>
        <taxon>Hyloidea</taxon>
        <taxon>Eleutherodactylidae</taxon>
        <taxon>Eleutherodactylinae</taxon>
        <taxon>Eleutherodactylus</taxon>
        <taxon>Eleutherodactylus</taxon>
    </lineage>
</organism>
<gene>
    <name evidence="1" type="ORF">GDO78_016674</name>
</gene>
<evidence type="ECO:0000313" key="2">
    <source>
        <dbReference type="Proteomes" id="UP000770717"/>
    </source>
</evidence>
<dbReference type="Proteomes" id="UP000770717">
    <property type="component" value="Unassembled WGS sequence"/>
</dbReference>
<keyword evidence="2" id="KW-1185">Reference proteome</keyword>
<comment type="caution">
    <text evidence="1">The sequence shown here is derived from an EMBL/GenBank/DDBJ whole genome shotgun (WGS) entry which is preliminary data.</text>
</comment>
<evidence type="ECO:0000313" key="1">
    <source>
        <dbReference type="EMBL" id="KAG9461493.1"/>
    </source>
</evidence>